<dbReference type="EMBL" id="JAFFZN010000035">
    <property type="protein sequence ID" value="MBO8189473.1"/>
    <property type="molecule type" value="Genomic_DNA"/>
</dbReference>
<reference evidence="2 3" key="1">
    <citation type="submission" date="2021-02" db="EMBL/GenBank/DDBJ databases">
        <title>Streptomyces spirodelae sp. nov., isolated from duckweed.</title>
        <authorList>
            <person name="Saimee Y."/>
            <person name="Duangmal K."/>
        </authorList>
    </citation>
    <scope>NUCLEOTIDE SEQUENCE [LARGE SCALE GENOMIC DNA]</scope>
    <source>
        <strain evidence="2 3">DW4-2</strain>
    </source>
</reference>
<evidence type="ECO:0008006" key="4">
    <source>
        <dbReference type="Google" id="ProtNLM"/>
    </source>
</evidence>
<organism evidence="2 3">
    <name type="scientific">Streptomyces spirodelae</name>
    <dbReference type="NCBI Taxonomy" id="2812904"/>
    <lineage>
        <taxon>Bacteria</taxon>
        <taxon>Bacillati</taxon>
        <taxon>Actinomycetota</taxon>
        <taxon>Actinomycetes</taxon>
        <taxon>Kitasatosporales</taxon>
        <taxon>Streptomycetaceae</taxon>
        <taxon>Streptomyces</taxon>
    </lineage>
</organism>
<feature type="region of interest" description="Disordered" evidence="1">
    <location>
        <begin position="42"/>
        <end position="62"/>
    </location>
</feature>
<evidence type="ECO:0000313" key="2">
    <source>
        <dbReference type="EMBL" id="MBO8189473.1"/>
    </source>
</evidence>
<proteinExistence type="predicted"/>
<dbReference type="RefSeq" id="WP_209268233.1">
    <property type="nucleotide sequence ID" value="NZ_JAFFZN010000035.1"/>
</dbReference>
<dbReference type="Proteomes" id="UP001518976">
    <property type="component" value="Unassembled WGS sequence"/>
</dbReference>
<protein>
    <recommendedName>
        <fullName evidence="4">Molecular chaperone DnaJ</fullName>
    </recommendedName>
</protein>
<accession>A0ABS3X275</accession>
<evidence type="ECO:0000313" key="3">
    <source>
        <dbReference type="Proteomes" id="UP001518976"/>
    </source>
</evidence>
<name>A0ABS3X275_9ACTN</name>
<gene>
    <name evidence="2" type="ORF">JW592_29080</name>
</gene>
<keyword evidence="3" id="KW-1185">Reference proteome</keyword>
<comment type="caution">
    <text evidence="2">The sequence shown here is derived from an EMBL/GenBank/DDBJ whole genome shotgun (WGS) entry which is preliminary data.</text>
</comment>
<evidence type="ECO:0000256" key="1">
    <source>
        <dbReference type="SAM" id="MobiDB-lite"/>
    </source>
</evidence>
<sequence length="62" mass="6720">MTQPTPARARHCRDCDGFSVVHIDTGTRQTDGTRHTTPVTCRTCNGTGTRRSHVPAAVRSGK</sequence>